<evidence type="ECO:0000313" key="2">
    <source>
        <dbReference type="Proteomes" id="UP000254255"/>
    </source>
</evidence>
<dbReference type="PROSITE" id="PS51257">
    <property type="entry name" value="PROKAR_LIPOPROTEIN"/>
    <property type="match status" value="1"/>
</dbReference>
<sequence>MRRYASYPTYSSVHPVGLISHVSGASGIGCRMRRYASYPTYSSVHPVGLISRVSGASGIGCRMRRYASYPTYSSVHPVGLISHVSGASGIGCRMRRHPSYPTYSSVHLVGLISRVSDASGIGCRIQSTGVFLFHLATGKQVVELLFVLVVVDAFVQLVAGLHGVDDAFLRAFLAQDVVDMFSGAVHGAER</sequence>
<reference evidence="1 2" key="1">
    <citation type="submission" date="2018-06" db="EMBL/GenBank/DDBJ databases">
        <authorList>
            <consortium name="Pathogen Informatics"/>
            <person name="Doyle S."/>
        </authorList>
    </citation>
    <scope>NUCLEOTIDE SEQUENCE [LARGE SCALE GENOMIC DNA]</scope>
    <source>
        <strain evidence="1 2">NCTC13148</strain>
    </source>
</reference>
<evidence type="ECO:0000313" key="1">
    <source>
        <dbReference type="EMBL" id="STN26334.1"/>
    </source>
</evidence>
<organism evidence="1 2">
    <name type="scientific">Escherichia coli</name>
    <dbReference type="NCBI Taxonomy" id="562"/>
    <lineage>
        <taxon>Bacteria</taxon>
        <taxon>Pseudomonadati</taxon>
        <taxon>Pseudomonadota</taxon>
        <taxon>Gammaproteobacteria</taxon>
        <taxon>Enterobacterales</taxon>
        <taxon>Enterobacteriaceae</taxon>
        <taxon>Escherichia</taxon>
    </lineage>
</organism>
<proteinExistence type="predicted"/>
<accession>A0A377F8J3</accession>
<name>A0A377F8J3_ECOLX</name>
<dbReference type="EMBL" id="UGET01000006">
    <property type="protein sequence ID" value="STN26334.1"/>
    <property type="molecule type" value="Genomic_DNA"/>
</dbReference>
<gene>
    <name evidence="1" type="ORF">NCTC13148_06768</name>
</gene>
<dbReference type="Proteomes" id="UP000254255">
    <property type="component" value="Unassembled WGS sequence"/>
</dbReference>
<protein>
    <submittedName>
        <fullName evidence="1">Ribonucleoside diphosphage reductase 1 subunit beta, B2</fullName>
    </submittedName>
</protein>
<dbReference type="AlphaFoldDB" id="A0A377F8J3"/>